<accession>A0ABS6JS34</accession>
<organism evidence="1 2">
    <name type="scientific">Evansella alkalicola</name>
    <dbReference type="NCBI Taxonomy" id="745819"/>
    <lineage>
        <taxon>Bacteria</taxon>
        <taxon>Bacillati</taxon>
        <taxon>Bacillota</taxon>
        <taxon>Bacilli</taxon>
        <taxon>Bacillales</taxon>
        <taxon>Bacillaceae</taxon>
        <taxon>Evansella</taxon>
    </lineage>
</organism>
<evidence type="ECO:0000313" key="2">
    <source>
        <dbReference type="Proteomes" id="UP000790580"/>
    </source>
</evidence>
<proteinExistence type="predicted"/>
<dbReference type="PROSITE" id="PS51257">
    <property type="entry name" value="PROKAR_LIPOPROTEIN"/>
    <property type="match status" value="1"/>
</dbReference>
<dbReference type="Proteomes" id="UP000790580">
    <property type="component" value="Unassembled WGS sequence"/>
</dbReference>
<gene>
    <name evidence="1" type="ORF">KS407_00845</name>
</gene>
<protein>
    <submittedName>
        <fullName evidence="1">Uncharacterized protein</fullName>
    </submittedName>
</protein>
<dbReference type="RefSeq" id="WP_088073573.1">
    <property type="nucleotide sequence ID" value="NZ_JAHQCR010000009.1"/>
</dbReference>
<name>A0ABS6JS34_9BACI</name>
<keyword evidence="2" id="KW-1185">Reference proteome</keyword>
<sequence>MQQKTILIILSLFFILVGCNQEDEPSVIEGFSLGAFSFLNTMTIFVEDSHVGNDMEKLYSLDRGTRMDTTDYTVEAYNLMLENDTKIIIEDTGQELEFSALFDEEISIHDSMPLRLLLWSDIIPISVTVKEDFTKQVSTDRPGYITYSRELLPIYTAEEIKIPRLSQEHFHLHFTARHYEYNVIIVYSDEVMTEEEMWRLYDEYWMEIDEVSNMTYNTTLDLIERDFLDLYNVHSLDANIEYPYFFLFDQEGMLLETTDWDEVISIVEVNQD</sequence>
<reference evidence="1 2" key="1">
    <citation type="submission" date="2021-06" db="EMBL/GenBank/DDBJ databases">
        <title>Bacillus sp. RD4P76, an endophyte from a halophyte.</title>
        <authorList>
            <person name="Sun J.-Q."/>
        </authorList>
    </citation>
    <scope>NUCLEOTIDE SEQUENCE [LARGE SCALE GENOMIC DNA]</scope>
    <source>
        <strain evidence="1 2">JCM 17098</strain>
    </source>
</reference>
<dbReference type="EMBL" id="JAHQCR010000009">
    <property type="protein sequence ID" value="MBU9719985.1"/>
    <property type="molecule type" value="Genomic_DNA"/>
</dbReference>
<comment type="caution">
    <text evidence="1">The sequence shown here is derived from an EMBL/GenBank/DDBJ whole genome shotgun (WGS) entry which is preliminary data.</text>
</comment>
<evidence type="ECO:0000313" key="1">
    <source>
        <dbReference type="EMBL" id="MBU9719985.1"/>
    </source>
</evidence>